<keyword evidence="4" id="KW-0472">Membrane</keyword>
<evidence type="ECO:0000256" key="2">
    <source>
        <dbReference type="ARBA" id="ARBA00006275"/>
    </source>
</evidence>
<dbReference type="RefSeq" id="WP_201922801.1">
    <property type="nucleotide sequence ID" value="NZ_JAERQG010000003.1"/>
</dbReference>
<evidence type="ECO:0000256" key="3">
    <source>
        <dbReference type="ARBA" id="ARBA00022729"/>
    </source>
</evidence>
<accession>A0A937DKM8</accession>
<evidence type="ECO:0000256" key="1">
    <source>
        <dbReference type="ARBA" id="ARBA00004442"/>
    </source>
</evidence>
<feature type="domain" description="SusD-like N-terminal" evidence="8">
    <location>
        <begin position="86"/>
        <end position="226"/>
    </location>
</feature>
<keyword evidence="10" id="KW-1185">Reference proteome</keyword>
<proteinExistence type="inferred from homology"/>
<dbReference type="InterPro" id="IPR011990">
    <property type="entry name" value="TPR-like_helical_dom_sf"/>
</dbReference>
<dbReference type="CDD" id="cd08977">
    <property type="entry name" value="SusD"/>
    <property type="match status" value="1"/>
</dbReference>
<evidence type="ECO:0000313" key="9">
    <source>
        <dbReference type="EMBL" id="MBL0766401.1"/>
    </source>
</evidence>
<dbReference type="EMBL" id="JAERQG010000003">
    <property type="protein sequence ID" value="MBL0766401.1"/>
    <property type="molecule type" value="Genomic_DNA"/>
</dbReference>
<evidence type="ECO:0000256" key="5">
    <source>
        <dbReference type="ARBA" id="ARBA00023237"/>
    </source>
</evidence>
<dbReference type="AlphaFoldDB" id="A0A937DKM8"/>
<dbReference type="SUPFAM" id="SSF48452">
    <property type="entry name" value="TPR-like"/>
    <property type="match status" value="1"/>
</dbReference>
<keyword evidence="3 6" id="KW-0732">Signal</keyword>
<sequence>MKITYKNIAILSLICFVFTACTDEFIEVDPKGTALEDNYYKNAEEAYNGLIAAYDPLGWNNSYVVKTGLLNAASDDFFAGGGSPTDINEMQVWDKYTLNPVVGPQYEFWNRNYSGVFRSNILIEKLPEVPMDDALKARFMAELKFLRAYYYFDLVRLFERIPLITAPVPTSEIFQVEQVDKPVVYEQIEADLLAAIPDLPASVDLGTEAGRASKAAGIAMLGKVYLQQEKFDQAATQFSEVNGTPGGSSQFGNSLLDNYADLFRLDNEFNAESIFEISHNSTSQGQWDCIACSEGNPLSIMVAPRGYTIIDESAAPSFVSGWSFNTVTPSLVNAFVQGGVNDPRYATTIANIDSLEQAGVLTYEKAHENTGYFLAKFAGKEENKTEDNTAPFEINFPTNEYEIRLADTYLMEAEALVRGGINAARAQALLDAVRERVGLSPVPATMESIMQERRLELAGEGHRWFDLIRTGKAEEVLKDRGFVEGKHDALPIPQSELEFDGTKLEQDPAY</sequence>
<feature type="chain" id="PRO_5037942131" evidence="6">
    <location>
        <begin position="23"/>
        <end position="510"/>
    </location>
</feature>
<evidence type="ECO:0000256" key="4">
    <source>
        <dbReference type="ARBA" id="ARBA00023136"/>
    </source>
</evidence>
<comment type="similarity">
    <text evidence="2">Belongs to the SusD family.</text>
</comment>
<dbReference type="Proteomes" id="UP000642920">
    <property type="component" value="Unassembled WGS sequence"/>
</dbReference>
<evidence type="ECO:0000259" key="7">
    <source>
        <dbReference type="Pfam" id="PF07980"/>
    </source>
</evidence>
<keyword evidence="5" id="KW-0998">Cell outer membrane</keyword>
<dbReference type="InterPro" id="IPR033985">
    <property type="entry name" value="SusD-like_N"/>
</dbReference>
<comment type="caution">
    <text evidence="9">The sequence shown here is derived from an EMBL/GenBank/DDBJ whole genome shotgun (WGS) entry which is preliminary data.</text>
</comment>
<comment type="subcellular location">
    <subcellularLocation>
        <location evidence="1">Cell outer membrane</location>
    </subcellularLocation>
</comment>
<feature type="signal peptide" evidence="6">
    <location>
        <begin position="1"/>
        <end position="22"/>
    </location>
</feature>
<dbReference type="GO" id="GO:0009279">
    <property type="term" value="C:cell outer membrane"/>
    <property type="evidence" value="ECO:0007669"/>
    <property type="project" value="UniProtKB-SubCell"/>
</dbReference>
<feature type="domain" description="RagB/SusD" evidence="7">
    <location>
        <begin position="341"/>
        <end position="479"/>
    </location>
</feature>
<dbReference type="InterPro" id="IPR012944">
    <property type="entry name" value="SusD_RagB_dom"/>
</dbReference>
<dbReference type="Pfam" id="PF07980">
    <property type="entry name" value="SusD_RagB"/>
    <property type="match status" value="1"/>
</dbReference>
<protein>
    <submittedName>
        <fullName evidence="9">RagB/SusD family nutrient uptake outer membrane protein</fullName>
    </submittedName>
</protein>
<evidence type="ECO:0000313" key="10">
    <source>
        <dbReference type="Proteomes" id="UP000642920"/>
    </source>
</evidence>
<evidence type="ECO:0000259" key="8">
    <source>
        <dbReference type="Pfam" id="PF14322"/>
    </source>
</evidence>
<reference evidence="9" key="1">
    <citation type="submission" date="2021-01" db="EMBL/GenBank/DDBJ databases">
        <title>Marivirga sp. nov., isolated from intertidal surface sediments.</title>
        <authorList>
            <person name="Zhang M."/>
        </authorList>
    </citation>
    <scope>NUCLEOTIDE SEQUENCE</scope>
    <source>
        <strain evidence="9">SM1354</strain>
    </source>
</reference>
<dbReference type="PROSITE" id="PS51257">
    <property type="entry name" value="PROKAR_LIPOPROTEIN"/>
    <property type="match status" value="1"/>
</dbReference>
<evidence type="ECO:0000256" key="6">
    <source>
        <dbReference type="SAM" id="SignalP"/>
    </source>
</evidence>
<name>A0A937DKM8_9BACT</name>
<dbReference type="Gene3D" id="1.25.40.390">
    <property type="match status" value="1"/>
</dbReference>
<gene>
    <name evidence="9" type="ORF">JKP34_14135</name>
</gene>
<dbReference type="Pfam" id="PF14322">
    <property type="entry name" value="SusD-like_3"/>
    <property type="match status" value="1"/>
</dbReference>
<organism evidence="9 10">
    <name type="scientific">Marivirga atlantica</name>
    <dbReference type="NCBI Taxonomy" id="1548457"/>
    <lineage>
        <taxon>Bacteria</taxon>
        <taxon>Pseudomonadati</taxon>
        <taxon>Bacteroidota</taxon>
        <taxon>Cytophagia</taxon>
        <taxon>Cytophagales</taxon>
        <taxon>Marivirgaceae</taxon>
        <taxon>Marivirga</taxon>
    </lineage>
</organism>